<reference evidence="1 2" key="1">
    <citation type="journal article" date="2015" name="Nature">
        <title>rRNA introns, odd ribosomes, and small enigmatic genomes across a large radiation of phyla.</title>
        <authorList>
            <person name="Brown C.T."/>
            <person name="Hug L.A."/>
            <person name="Thomas B.C."/>
            <person name="Sharon I."/>
            <person name="Castelle C.J."/>
            <person name="Singh A."/>
            <person name="Wilkins M.J."/>
            <person name="Williams K.H."/>
            <person name="Banfield J.F."/>
        </authorList>
    </citation>
    <scope>NUCLEOTIDE SEQUENCE [LARGE SCALE GENOMIC DNA]</scope>
</reference>
<dbReference type="GO" id="GO:0043565">
    <property type="term" value="F:sequence-specific DNA binding"/>
    <property type="evidence" value="ECO:0007669"/>
    <property type="project" value="InterPro"/>
</dbReference>
<sequence>MQSLQKEIVKTFFQTLEDIKTKRDFEIFFSDFLTPKELEIFSKRLAVAYWLKKGRNYENIKNNLKVSTRTISEVKKLMDTPGIKLALKKMEAEEWANVWSEKIKKLV</sequence>
<protein>
    <submittedName>
        <fullName evidence="1">TrpR like protein, YerC/YecD</fullName>
    </submittedName>
</protein>
<evidence type="ECO:0000313" key="2">
    <source>
        <dbReference type="Proteomes" id="UP000034778"/>
    </source>
</evidence>
<comment type="caution">
    <text evidence="1">The sequence shown here is derived from an EMBL/GenBank/DDBJ whole genome shotgun (WGS) entry which is preliminary data.</text>
</comment>
<dbReference type="PANTHER" id="PTHR40080">
    <property type="entry name" value="LMO1763 PROTEIN"/>
    <property type="match status" value="1"/>
</dbReference>
<dbReference type="STRING" id="1618566.UR35_C0011G0054"/>
<dbReference type="Proteomes" id="UP000034778">
    <property type="component" value="Unassembled WGS sequence"/>
</dbReference>
<dbReference type="NCBIfam" id="TIGR02531">
    <property type="entry name" value="yecD_yerC"/>
    <property type="match status" value="1"/>
</dbReference>
<dbReference type="InterPro" id="IPR038116">
    <property type="entry name" value="TrpR-like_sf"/>
</dbReference>
<name>A0A0F9ZJ01_9BACT</name>
<dbReference type="EMBL" id="LBOW01000011">
    <property type="protein sequence ID" value="KKP44168.1"/>
    <property type="molecule type" value="Genomic_DNA"/>
</dbReference>
<dbReference type="AlphaFoldDB" id="A0A0F9ZJ01"/>
<dbReference type="GO" id="GO:0003700">
    <property type="term" value="F:DNA-binding transcription factor activity"/>
    <property type="evidence" value="ECO:0007669"/>
    <property type="project" value="InterPro"/>
</dbReference>
<dbReference type="SUPFAM" id="SSF48295">
    <property type="entry name" value="TrpR-like"/>
    <property type="match status" value="1"/>
</dbReference>
<dbReference type="Pfam" id="PF01371">
    <property type="entry name" value="Trp_repressor"/>
    <property type="match status" value="1"/>
</dbReference>
<dbReference type="InterPro" id="IPR000831">
    <property type="entry name" value="Trp_repress"/>
</dbReference>
<accession>A0A0F9ZJ01</accession>
<proteinExistence type="predicted"/>
<gene>
    <name evidence="1" type="ORF">UR35_C0011G0054</name>
</gene>
<organism evidence="1 2">
    <name type="scientific">Candidatus Woesebacteria bacterium GW2011_GWB1_33_22</name>
    <dbReference type="NCBI Taxonomy" id="1618566"/>
    <lineage>
        <taxon>Bacteria</taxon>
        <taxon>Candidatus Woeseibacteriota</taxon>
    </lineage>
</organism>
<evidence type="ECO:0000313" key="1">
    <source>
        <dbReference type="EMBL" id="KKP44168.1"/>
    </source>
</evidence>
<dbReference type="InterPro" id="IPR013368">
    <property type="entry name" value="YecD_YerC"/>
</dbReference>
<dbReference type="InterPro" id="IPR010921">
    <property type="entry name" value="Trp_repressor/repl_initiator"/>
</dbReference>
<dbReference type="PANTHER" id="PTHR40080:SF1">
    <property type="entry name" value="TRPR-LIKE PROTEIN YERC_YECD"/>
    <property type="match status" value="1"/>
</dbReference>
<dbReference type="Gene3D" id="1.10.1270.10">
    <property type="entry name" value="TrpR-like"/>
    <property type="match status" value="1"/>
</dbReference>